<dbReference type="PANTHER" id="PTHR10695">
    <property type="entry name" value="DEPHOSPHO-COA KINASE-RELATED"/>
    <property type="match status" value="1"/>
</dbReference>
<sequence length="197" mass="22032">MSFCLGLTGSIGMGKSTTARMFKSAGCAIWDADQAVHRLYEKYGAAVAPIAAALPEAITDNTVDRRKLRDLITRDSTVLVQLETIVHPLVQADRKTFRDQAPAEVLVFDIPLLFETGAEIEMDAVACVHVSAERQKERVLARGTMTEVQFQKILEKQMPISEKLTRSEFHIETDTLDHAQKQVEDILTQIRKRISHA</sequence>
<dbReference type="AlphaFoldDB" id="A0A1G5RGM6"/>
<gene>
    <name evidence="5" type="primary">coaE</name>
    <name evidence="7" type="ORF">SAMN04488118_11455</name>
</gene>
<protein>
    <recommendedName>
        <fullName evidence="5 6">Dephospho-CoA kinase</fullName>
        <ecNumber evidence="5 6">2.7.1.24</ecNumber>
    </recommendedName>
    <alternativeName>
        <fullName evidence="5">Dephosphocoenzyme A kinase</fullName>
    </alternativeName>
</protein>
<dbReference type="CDD" id="cd02022">
    <property type="entry name" value="DPCK"/>
    <property type="match status" value="1"/>
</dbReference>
<dbReference type="Gene3D" id="3.40.50.300">
    <property type="entry name" value="P-loop containing nucleotide triphosphate hydrolases"/>
    <property type="match status" value="1"/>
</dbReference>
<dbReference type="GO" id="GO:0015937">
    <property type="term" value="P:coenzyme A biosynthetic process"/>
    <property type="evidence" value="ECO:0007669"/>
    <property type="project" value="UniProtKB-UniRule"/>
</dbReference>
<dbReference type="EMBL" id="FMWG01000014">
    <property type="protein sequence ID" value="SCZ72419.1"/>
    <property type="molecule type" value="Genomic_DNA"/>
</dbReference>
<comment type="catalytic activity">
    <reaction evidence="5">
        <text>3'-dephospho-CoA + ATP = ADP + CoA + H(+)</text>
        <dbReference type="Rhea" id="RHEA:18245"/>
        <dbReference type="ChEBI" id="CHEBI:15378"/>
        <dbReference type="ChEBI" id="CHEBI:30616"/>
        <dbReference type="ChEBI" id="CHEBI:57287"/>
        <dbReference type="ChEBI" id="CHEBI:57328"/>
        <dbReference type="ChEBI" id="CHEBI:456216"/>
        <dbReference type="EC" id="2.7.1.24"/>
    </reaction>
</comment>
<evidence type="ECO:0000313" key="7">
    <source>
        <dbReference type="EMBL" id="SCZ72419.1"/>
    </source>
</evidence>
<dbReference type="NCBIfam" id="TIGR00152">
    <property type="entry name" value="dephospho-CoA kinase"/>
    <property type="match status" value="1"/>
</dbReference>
<comment type="pathway">
    <text evidence="5">Cofactor biosynthesis; coenzyme A biosynthesis; CoA from (R)-pantothenate: step 5/5.</text>
</comment>
<dbReference type="UniPathway" id="UPA00241">
    <property type="reaction ID" value="UER00356"/>
</dbReference>
<keyword evidence="4 5" id="KW-0173">Coenzyme A biosynthesis</keyword>
<keyword evidence="5" id="KW-0808">Transferase</keyword>
<dbReference type="Proteomes" id="UP000198767">
    <property type="component" value="Unassembled WGS sequence"/>
</dbReference>
<proteinExistence type="inferred from homology"/>
<dbReference type="OrthoDB" id="9812943at2"/>
<name>A0A1G5RGM6_9RHOB</name>
<dbReference type="GO" id="GO:0004140">
    <property type="term" value="F:dephospho-CoA kinase activity"/>
    <property type="evidence" value="ECO:0007669"/>
    <property type="project" value="UniProtKB-UniRule"/>
</dbReference>
<evidence type="ECO:0000256" key="3">
    <source>
        <dbReference type="ARBA" id="ARBA00022840"/>
    </source>
</evidence>
<dbReference type="InterPro" id="IPR027417">
    <property type="entry name" value="P-loop_NTPase"/>
</dbReference>
<evidence type="ECO:0000256" key="6">
    <source>
        <dbReference type="NCBIfam" id="TIGR00152"/>
    </source>
</evidence>
<dbReference type="GO" id="GO:0005737">
    <property type="term" value="C:cytoplasm"/>
    <property type="evidence" value="ECO:0007669"/>
    <property type="project" value="UniProtKB-SubCell"/>
</dbReference>
<evidence type="ECO:0000256" key="1">
    <source>
        <dbReference type="ARBA" id="ARBA00009018"/>
    </source>
</evidence>
<keyword evidence="8" id="KW-1185">Reference proteome</keyword>
<keyword evidence="5" id="KW-0963">Cytoplasm</keyword>
<feature type="binding site" evidence="5">
    <location>
        <begin position="12"/>
        <end position="17"/>
    </location>
    <ligand>
        <name>ATP</name>
        <dbReference type="ChEBI" id="CHEBI:30616"/>
    </ligand>
</feature>
<accession>A0A1G5RGM6</accession>
<comment type="function">
    <text evidence="5">Catalyzes the phosphorylation of the 3'-hydroxyl group of dephosphocoenzyme A to form coenzyme A.</text>
</comment>
<keyword evidence="3 5" id="KW-0067">ATP-binding</keyword>
<comment type="subcellular location">
    <subcellularLocation>
        <location evidence="5">Cytoplasm</location>
    </subcellularLocation>
</comment>
<organism evidence="7 8">
    <name type="scientific">Epibacterium ulvae</name>
    <dbReference type="NCBI Taxonomy" id="1156985"/>
    <lineage>
        <taxon>Bacteria</taxon>
        <taxon>Pseudomonadati</taxon>
        <taxon>Pseudomonadota</taxon>
        <taxon>Alphaproteobacteria</taxon>
        <taxon>Rhodobacterales</taxon>
        <taxon>Roseobacteraceae</taxon>
        <taxon>Epibacterium</taxon>
    </lineage>
</organism>
<dbReference type="SUPFAM" id="SSF52540">
    <property type="entry name" value="P-loop containing nucleoside triphosphate hydrolases"/>
    <property type="match status" value="1"/>
</dbReference>
<dbReference type="PANTHER" id="PTHR10695:SF46">
    <property type="entry name" value="BIFUNCTIONAL COENZYME A SYNTHASE-RELATED"/>
    <property type="match status" value="1"/>
</dbReference>
<reference evidence="7 8" key="1">
    <citation type="submission" date="2016-10" db="EMBL/GenBank/DDBJ databases">
        <authorList>
            <person name="de Groot N.N."/>
        </authorList>
    </citation>
    <scope>NUCLEOTIDE SEQUENCE [LARGE SCALE GENOMIC DNA]</scope>
    <source>
        <strain evidence="7 8">U95</strain>
    </source>
</reference>
<keyword evidence="5 7" id="KW-0418">Kinase</keyword>
<evidence type="ECO:0000256" key="2">
    <source>
        <dbReference type="ARBA" id="ARBA00022741"/>
    </source>
</evidence>
<evidence type="ECO:0000256" key="4">
    <source>
        <dbReference type="ARBA" id="ARBA00022993"/>
    </source>
</evidence>
<dbReference type="PROSITE" id="PS51219">
    <property type="entry name" value="DPCK"/>
    <property type="match status" value="1"/>
</dbReference>
<dbReference type="InterPro" id="IPR001977">
    <property type="entry name" value="Depp_CoAkinase"/>
</dbReference>
<evidence type="ECO:0000313" key="8">
    <source>
        <dbReference type="Proteomes" id="UP000198767"/>
    </source>
</evidence>
<dbReference type="Pfam" id="PF01121">
    <property type="entry name" value="CoaE"/>
    <property type="match status" value="1"/>
</dbReference>
<dbReference type="RefSeq" id="WP_090220916.1">
    <property type="nucleotide sequence ID" value="NZ_FMWG01000014.1"/>
</dbReference>
<comment type="similarity">
    <text evidence="1 5">Belongs to the CoaE family.</text>
</comment>
<dbReference type="HAMAP" id="MF_00376">
    <property type="entry name" value="Dephospho_CoA_kinase"/>
    <property type="match status" value="1"/>
</dbReference>
<dbReference type="STRING" id="1156985.SAMN04488118_11455"/>
<keyword evidence="2 5" id="KW-0547">Nucleotide-binding</keyword>
<dbReference type="EC" id="2.7.1.24" evidence="5 6"/>
<evidence type="ECO:0000256" key="5">
    <source>
        <dbReference type="HAMAP-Rule" id="MF_00376"/>
    </source>
</evidence>
<dbReference type="GO" id="GO:0005524">
    <property type="term" value="F:ATP binding"/>
    <property type="evidence" value="ECO:0007669"/>
    <property type="project" value="UniProtKB-UniRule"/>
</dbReference>